<dbReference type="PANTHER" id="PTHR30055:SF149">
    <property type="entry name" value="TETR-FAMILY TRANSCRIPTIONAL REGULATOR"/>
    <property type="match status" value="1"/>
</dbReference>
<evidence type="ECO:0000256" key="2">
    <source>
        <dbReference type="ARBA" id="ARBA00023125"/>
    </source>
</evidence>
<dbReference type="InterPro" id="IPR050109">
    <property type="entry name" value="HTH-type_TetR-like_transc_reg"/>
</dbReference>
<feature type="compositionally biased region" description="Basic and acidic residues" evidence="5">
    <location>
        <begin position="7"/>
        <end position="20"/>
    </location>
</feature>
<evidence type="ECO:0000256" key="5">
    <source>
        <dbReference type="SAM" id="MobiDB-lite"/>
    </source>
</evidence>
<dbReference type="Pfam" id="PF00440">
    <property type="entry name" value="TetR_N"/>
    <property type="match status" value="1"/>
</dbReference>
<dbReference type="PANTHER" id="PTHR30055">
    <property type="entry name" value="HTH-TYPE TRANSCRIPTIONAL REGULATOR RUTR"/>
    <property type="match status" value="1"/>
</dbReference>
<feature type="DNA-binding region" description="H-T-H motif" evidence="4">
    <location>
        <begin position="43"/>
        <end position="62"/>
    </location>
</feature>
<dbReference type="Pfam" id="PF16859">
    <property type="entry name" value="TetR_C_11"/>
    <property type="match status" value="1"/>
</dbReference>
<gene>
    <name evidence="7" type="ORF">JAO74_14435</name>
</gene>
<organism evidence="7 8">
    <name type="scientific">Sphingomonas mollis</name>
    <dbReference type="NCBI Taxonomy" id="2795726"/>
    <lineage>
        <taxon>Bacteria</taxon>
        <taxon>Pseudomonadati</taxon>
        <taxon>Pseudomonadota</taxon>
        <taxon>Alphaproteobacteria</taxon>
        <taxon>Sphingomonadales</taxon>
        <taxon>Sphingomonadaceae</taxon>
        <taxon>Sphingomonas</taxon>
    </lineage>
</organism>
<dbReference type="Proteomes" id="UP000640426">
    <property type="component" value="Unassembled WGS sequence"/>
</dbReference>
<accession>A0ABS0XSH9</accession>
<proteinExistence type="predicted"/>
<keyword evidence="2 4" id="KW-0238">DNA-binding</keyword>
<feature type="domain" description="HTH tetR-type" evidence="6">
    <location>
        <begin position="20"/>
        <end position="80"/>
    </location>
</feature>
<keyword evidence="1" id="KW-0805">Transcription regulation</keyword>
<evidence type="ECO:0000256" key="1">
    <source>
        <dbReference type="ARBA" id="ARBA00023015"/>
    </source>
</evidence>
<dbReference type="InterPro" id="IPR009057">
    <property type="entry name" value="Homeodomain-like_sf"/>
</dbReference>
<evidence type="ECO:0000256" key="4">
    <source>
        <dbReference type="PROSITE-ProRule" id="PRU00335"/>
    </source>
</evidence>
<dbReference type="EMBL" id="JAELXS010000008">
    <property type="protein sequence ID" value="MBJ6122992.1"/>
    <property type="molecule type" value="Genomic_DNA"/>
</dbReference>
<name>A0ABS0XSH9_9SPHN</name>
<comment type="caution">
    <text evidence="7">The sequence shown here is derived from an EMBL/GenBank/DDBJ whole genome shotgun (WGS) entry which is preliminary data.</text>
</comment>
<dbReference type="InterPro" id="IPR011075">
    <property type="entry name" value="TetR_C"/>
</dbReference>
<reference evidence="8" key="1">
    <citation type="submission" date="2020-12" db="EMBL/GenBank/DDBJ databases">
        <title>Hymenobacter sp.</title>
        <authorList>
            <person name="Kim M.K."/>
        </authorList>
    </citation>
    <scope>NUCLEOTIDE SEQUENCE [LARGE SCALE GENOMIC DNA]</scope>
    <source>
        <strain evidence="8">BT553</strain>
    </source>
</reference>
<dbReference type="InterPro" id="IPR036271">
    <property type="entry name" value="Tet_transcr_reg_TetR-rel_C_sf"/>
</dbReference>
<dbReference type="InterPro" id="IPR023772">
    <property type="entry name" value="DNA-bd_HTH_TetR-type_CS"/>
</dbReference>
<keyword evidence="8" id="KW-1185">Reference proteome</keyword>
<dbReference type="Gene3D" id="1.10.357.10">
    <property type="entry name" value="Tetracycline Repressor, domain 2"/>
    <property type="match status" value="1"/>
</dbReference>
<dbReference type="PRINTS" id="PR00455">
    <property type="entry name" value="HTHTETR"/>
</dbReference>
<dbReference type="PROSITE" id="PS50977">
    <property type="entry name" value="HTH_TETR_2"/>
    <property type="match status" value="1"/>
</dbReference>
<sequence>MSESDEIDRPVRSGGRKRDTSRDATILSATIDILVEVGFEKMTVDMVAARAKAGKGAMYRRWPSKAEMVLEAVARLKRNMIDLDHLPDTGSLRGDMLALFQAGSAERDERFYRAMAGLAALLAQQPEIADAGHDALIEPWIEANRILIGRAVARHEVTSGADVAVAAQVIPAMGGYRSLIQRRPFDRRFLVDLLDNVLLPALGIAASHLSADPGIGDRQ</sequence>
<evidence type="ECO:0000259" key="6">
    <source>
        <dbReference type="PROSITE" id="PS50977"/>
    </source>
</evidence>
<protein>
    <submittedName>
        <fullName evidence="7">TetR/AcrR family transcriptional regulator C-terminal ligand-binding domain-containing protein</fullName>
    </submittedName>
</protein>
<evidence type="ECO:0000313" key="8">
    <source>
        <dbReference type="Proteomes" id="UP000640426"/>
    </source>
</evidence>
<keyword evidence="3" id="KW-0804">Transcription</keyword>
<dbReference type="SUPFAM" id="SSF48498">
    <property type="entry name" value="Tetracyclin repressor-like, C-terminal domain"/>
    <property type="match status" value="1"/>
</dbReference>
<dbReference type="PROSITE" id="PS01081">
    <property type="entry name" value="HTH_TETR_1"/>
    <property type="match status" value="1"/>
</dbReference>
<feature type="region of interest" description="Disordered" evidence="5">
    <location>
        <begin position="1"/>
        <end position="20"/>
    </location>
</feature>
<dbReference type="RefSeq" id="WP_199039551.1">
    <property type="nucleotide sequence ID" value="NZ_JAELXS010000008.1"/>
</dbReference>
<evidence type="ECO:0000313" key="7">
    <source>
        <dbReference type="EMBL" id="MBJ6122992.1"/>
    </source>
</evidence>
<evidence type="ECO:0000256" key="3">
    <source>
        <dbReference type="ARBA" id="ARBA00023163"/>
    </source>
</evidence>
<dbReference type="InterPro" id="IPR001647">
    <property type="entry name" value="HTH_TetR"/>
</dbReference>
<dbReference type="SUPFAM" id="SSF46689">
    <property type="entry name" value="Homeodomain-like"/>
    <property type="match status" value="1"/>
</dbReference>
<dbReference type="Gene3D" id="1.10.10.60">
    <property type="entry name" value="Homeodomain-like"/>
    <property type="match status" value="1"/>
</dbReference>